<dbReference type="AlphaFoldDB" id="A0ABD3JM38"/>
<feature type="region of interest" description="Disordered" evidence="1">
    <location>
        <begin position="17"/>
        <end position="73"/>
    </location>
</feature>
<name>A0ABD3JM38_EUCGL</name>
<dbReference type="EMBL" id="JBJKBG010000008">
    <property type="protein sequence ID" value="KAL3729106.1"/>
    <property type="molecule type" value="Genomic_DNA"/>
</dbReference>
<comment type="caution">
    <text evidence="2">The sequence shown here is derived from an EMBL/GenBank/DDBJ whole genome shotgun (WGS) entry which is preliminary data.</text>
</comment>
<feature type="compositionally biased region" description="Basic residues" evidence="1">
    <location>
        <begin position="60"/>
        <end position="72"/>
    </location>
</feature>
<reference evidence="2 3" key="1">
    <citation type="submission" date="2024-11" db="EMBL/GenBank/DDBJ databases">
        <title>Chromosome-level genome assembly of Eucalyptus globulus Labill. provides insights into its genome evolution.</title>
        <authorList>
            <person name="Li X."/>
        </authorList>
    </citation>
    <scope>NUCLEOTIDE SEQUENCE [LARGE SCALE GENOMIC DNA]</scope>
    <source>
        <strain evidence="2">CL2024</strain>
        <tissue evidence="2">Fresh tender leaves</tissue>
    </source>
</reference>
<evidence type="ECO:0000256" key="1">
    <source>
        <dbReference type="SAM" id="MobiDB-lite"/>
    </source>
</evidence>
<keyword evidence="3" id="KW-1185">Reference proteome</keyword>
<accession>A0ABD3JM38</accession>
<proteinExistence type="predicted"/>
<gene>
    <name evidence="2" type="ORF">ACJRO7_033670</name>
</gene>
<organism evidence="2 3">
    <name type="scientific">Eucalyptus globulus</name>
    <name type="common">Tasmanian blue gum</name>
    <dbReference type="NCBI Taxonomy" id="34317"/>
    <lineage>
        <taxon>Eukaryota</taxon>
        <taxon>Viridiplantae</taxon>
        <taxon>Streptophyta</taxon>
        <taxon>Embryophyta</taxon>
        <taxon>Tracheophyta</taxon>
        <taxon>Spermatophyta</taxon>
        <taxon>Magnoliopsida</taxon>
        <taxon>eudicotyledons</taxon>
        <taxon>Gunneridae</taxon>
        <taxon>Pentapetalae</taxon>
        <taxon>rosids</taxon>
        <taxon>malvids</taxon>
        <taxon>Myrtales</taxon>
        <taxon>Myrtaceae</taxon>
        <taxon>Myrtoideae</taxon>
        <taxon>Eucalypteae</taxon>
        <taxon>Eucalyptus</taxon>
    </lineage>
</organism>
<evidence type="ECO:0000313" key="2">
    <source>
        <dbReference type="EMBL" id="KAL3729106.1"/>
    </source>
</evidence>
<feature type="compositionally biased region" description="Acidic residues" evidence="1">
    <location>
        <begin position="35"/>
        <end position="49"/>
    </location>
</feature>
<sequence>MLPLKLLRSLVLGESISSTLSRSHSRRESSLSDGGSDEEGDGDGDEEGDGEVRERPPGSRSRRRRRRRRARARAVAGSRTPLLLFLPTRELITDTYTLAHIARDMGMDLHPTPSLSHLVFTFPSPSPSQSPSPSSSSTSPLSSFPSSWSSTSLTPSAFLFPNDAVSLPFPALSSASVSALRSFVALSKGLFKLVFVRLGLAGGEPAHDGAVNWDCCSAALFSRVGGERIDTMDGFSRTLAGHGWTLFKTRKNPDPGGANGKWNSNSSVYLFRKVDLNRVRMRRAGRAPDERNAGGDCRVRELRLPPLDFGNAPLRILQYVLLMTDDIFYLA</sequence>
<evidence type="ECO:0000313" key="3">
    <source>
        <dbReference type="Proteomes" id="UP001634007"/>
    </source>
</evidence>
<dbReference type="Proteomes" id="UP001634007">
    <property type="component" value="Unassembled WGS sequence"/>
</dbReference>
<protein>
    <submittedName>
        <fullName evidence="2">Uncharacterized protein</fullName>
    </submittedName>
</protein>